<proteinExistence type="predicted"/>
<accession>A0A4Z2J6H5</accession>
<sequence length="90" mass="9867">MKVVVPTGWRRASGLVAIVHRAGWVRGPGRKPVVKLLVSCFCKASLVCRGPEGEHKTRATWNNSFHFDTLSTYPSGGNKMCGTSCKIHKL</sequence>
<comment type="caution">
    <text evidence="1">The sequence shown here is derived from an EMBL/GenBank/DDBJ whole genome shotgun (WGS) entry which is preliminary data.</text>
</comment>
<name>A0A4Z2J6H5_9TELE</name>
<protein>
    <submittedName>
        <fullName evidence="1">Uncharacterized protein</fullName>
    </submittedName>
</protein>
<dbReference type="AlphaFoldDB" id="A0A4Z2J6H5"/>
<keyword evidence="2" id="KW-1185">Reference proteome</keyword>
<organism evidence="1 2">
    <name type="scientific">Liparis tanakae</name>
    <name type="common">Tanaka's snailfish</name>
    <dbReference type="NCBI Taxonomy" id="230148"/>
    <lineage>
        <taxon>Eukaryota</taxon>
        <taxon>Metazoa</taxon>
        <taxon>Chordata</taxon>
        <taxon>Craniata</taxon>
        <taxon>Vertebrata</taxon>
        <taxon>Euteleostomi</taxon>
        <taxon>Actinopterygii</taxon>
        <taxon>Neopterygii</taxon>
        <taxon>Teleostei</taxon>
        <taxon>Neoteleostei</taxon>
        <taxon>Acanthomorphata</taxon>
        <taxon>Eupercaria</taxon>
        <taxon>Perciformes</taxon>
        <taxon>Cottioidei</taxon>
        <taxon>Cottales</taxon>
        <taxon>Liparidae</taxon>
        <taxon>Liparis</taxon>
    </lineage>
</organism>
<reference evidence="1 2" key="1">
    <citation type="submission" date="2019-03" db="EMBL/GenBank/DDBJ databases">
        <title>First draft genome of Liparis tanakae, snailfish: a comprehensive survey of snailfish specific genes.</title>
        <authorList>
            <person name="Kim W."/>
            <person name="Song I."/>
            <person name="Jeong J.-H."/>
            <person name="Kim D."/>
            <person name="Kim S."/>
            <person name="Ryu S."/>
            <person name="Song J.Y."/>
            <person name="Lee S.K."/>
        </authorList>
    </citation>
    <scope>NUCLEOTIDE SEQUENCE [LARGE SCALE GENOMIC DNA]</scope>
    <source>
        <tissue evidence="1">Muscle</tissue>
    </source>
</reference>
<dbReference type="Proteomes" id="UP000314294">
    <property type="component" value="Unassembled WGS sequence"/>
</dbReference>
<dbReference type="EMBL" id="SRLO01000018">
    <property type="protein sequence ID" value="TNN85995.1"/>
    <property type="molecule type" value="Genomic_DNA"/>
</dbReference>
<gene>
    <name evidence="1" type="ORF">EYF80_003839</name>
</gene>
<evidence type="ECO:0000313" key="1">
    <source>
        <dbReference type="EMBL" id="TNN85995.1"/>
    </source>
</evidence>
<evidence type="ECO:0000313" key="2">
    <source>
        <dbReference type="Proteomes" id="UP000314294"/>
    </source>
</evidence>